<organism evidence="1">
    <name type="scientific">marine sediment metagenome</name>
    <dbReference type="NCBI Taxonomy" id="412755"/>
    <lineage>
        <taxon>unclassified sequences</taxon>
        <taxon>metagenomes</taxon>
        <taxon>ecological metagenomes</taxon>
    </lineage>
</organism>
<protein>
    <submittedName>
        <fullName evidence="1">Uncharacterized protein</fullName>
    </submittedName>
</protein>
<dbReference type="EMBL" id="LAZR01007152">
    <property type="protein sequence ID" value="KKM87109.1"/>
    <property type="molecule type" value="Genomic_DNA"/>
</dbReference>
<dbReference type="AlphaFoldDB" id="A0A0F9KXS7"/>
<evidence type="ECO:0000313" key="1">
    <source>
        <dbReference type="EMBL" id="KKM87109.1"/>
    </source>
</evidence>
<accession>A0A0F9KXS7</accession>
<gene>
    <name evidence="1" type="ORF">LCGC14_1272220</name>
</gene>
<comment type="caution">
    <text evidence="1">The sequence shown here is derived from an EMBL/GenBank/DDBJ whole genome shotgun (WGS) entry which is preliminary data.</text>
</comment>
<proteinExistence type="predicted"/>
<sequence>MWITTSFQSENVTVSGLSPTIRIRDVSDGSVVASGIMSELGEGFYTHDFTGYDITREYVILCDAVILSDLNRYKSLTTGEYGDIINNIGLVSDNIDFRAGLVKKIWQNKLELFDGDTGNFVIYDDDGTTPLVSWDVTDVLDTAIEQEAFNTSKRSRGA</sequence>
<reference evidence="1" key="1">
    <citation type="journal article" date="2015" name="Nature">
        <title>Complex archaea that bridge the gap between prokaryotes and eukaryotes.</title>
        <authorList>
            <person name="Spang A."/>
            <person name="Saw J.H."/>
            <person name="Jorgensen S.L."/>
            <person name="Zaremba-Niedzwiedzka K."/>
            <person name="Martijn J."/>
            <person name="Lind A.E."/>
            <person name="van Eijk R."/>
            <person name="Schleper C."/>
            <person name="Guy L."/>
            <person name="Ettema T.J."/>
        </authorList>
    </citation>
    <scope>NUCLEOTIDE SEQUENCE</scope>
</reference>
<name>A0A0F9KXS7_9ZZZZ</name>